<dbReference type="PANTHER" id="PTHR11668">
    <property type="entry name" value="SERINE/THREONINE PROTEIN PHOSPHATASE"/>
    <property type="match status" value="1"/>
</dbReference>
<dbReference type="OrthoDB" id="70630at2157"/>
<feature type="domain" description="Serine/threonine specific protein phosphatases" evidence="1">
    <location>
        <begin position="3"/>
        <end position="237"/>
    </location>
</feature>
<dbReference type="KEGG" id="mfv:Mfer_1284"/>
<name>E3GX75_METFV</name>
<dbReference type="Gene3D" id="3.60.21.10">
    <property type="match status" value="1"/>
</dbReference>
<accession>E3GX75</accession>
<dbReference type="SUPFAM" id="SSF56300">
    <property type="entry name" value="Metallo-dependent phosphatases"/>
    <property type="match status" value="1"/>
</dbReference>
<reference evidence="2 3" key="1">
    <citation type="journal article" date="2010" name="Stand. Genomic Sci.">
        <title>Complete genome sequence of Methanothermus fervidus type strain (V24S).</title>
        <authorList>
            <person name="Anderson I."/>
            <person name="Djao O.D."/>
            <person name="Misra M."/>
            <person name="Chertkov O."/>
            <person name="Nolan M."/>
            <person name="Lucas S."/>
            <person name="Lapidus A."/>
            <person name="Del Rio T.G."/>
            <person name="Tice H."/>
            <person name="Cheng J.F."/>
            <person name="Tapia R."/>
            <person name="Han C."/>
            <person name="Goodwin L."/>
            <person name="Pitluck S."/>
            <person name="Liolios K."/>
            <person name="Ivanova N."/>
            <person name="Mavromatis K."/>
            <person name="Mikhailova N."/>
            <person name="Pati A."/>
            <person name="Brambilla E."/>
            <person name="Chen A."/>
            <person name="Palaniappan K."/>
            <person name="Land M."/>
            <person name="Hauser L."/>
            <person name="Chang Y.J."/>
            <person name="Jeffries C.D."/>
            <person name="Sikorski J."/>
            <person name="Spring S."/>
            <person name="Rohde M."/>
            <person name="Eichinger K."/>
            <person name="Huber H."/>
            <person name="Wirth R."/>
            <person name="Goker M."/>
            <person name="Detter J.C."/>
            <person name="Woyke T."/>
            <person name="Bristow J."/>
            <person name="Eisen J.A."/>
            <person name="Markowitz V."/>
            <person name="Hugenholtz P."/>
            <person name="Klenk H.P."/>
            <person name="Kyrpides N.C."/>
        </authorList>
    </citation>
    <scope>NUCLEOTIDE SEQUENCE [LARGE SCALE GENOMIC DNA]</scope>
    <source>
        <strain evidence="3">ATCC 43054 / DSM 2088 / JCM 10308 / V24 S</strain>
    </source>
</reference>
<dbReference type="InterPro" id="IPR050341">
    <property type="entry name" value="PP1_catalytic_subunit"/>
</dbReference>
<dbReference type="EMBL" id="CP002278">
    <property type="protein sequence ID" value="ADP78070.1"/>
    <property type="molecule type" value="Genomic_DNA"/>
</dbReference>
<dbReference type="SMART" id="SM00156">
    <property type="entry name" value="PP2Ac"/>
    <property type="match status" value="1"/>
</dbReference>
<dbReference type="Proteomes" id="UP000002315">
    <property type="component" value="Chromosome"/>
</dbReference>
<dbReference type="Pfam" id="PF00149">
    <property type="entry name" value="Metallophos"/>
    <property type="match status" value="1"/>
</dbReference>
<dbReference type="PANTHER" id="PTHR11668:SF496">
    <property type="entry name" value="SERINE_THREONINE-PROTEIN PHOSPHATASE"/>
    <property type="match status" value="1"/>
</dbReference>
<proteinExistence type="predicted"/>
<sequence>MKDPLIELSNNGKLLVVTDIHGNLKDFNKYIKIWESGEHEYFVFTGDLIHAMDLKEDGSVEIIYKVRDLLKSEKNIYLLLGNHEWSVITGIPIYKGGINLTIMFERLLKSKFGDGWKEILDEFKTFFKKFHLAVRTSNKVFISHAGPSRYIESIEDIMKVKDYDDPILYELIWNRYGDYSLSDIDRFLEKVGCNAMVVGHTPVNGVELIGKKQMILSSSFSLGKKAYLSLNLESEVKNAIDLLKYVKFIN</sequence>
<keyword evidence="3" id="KW-1185">Reference proteome</keyword>
<dbReference type="STRING" id="523846.Mfer_1284"/>
<dbReference type="InterPro" id="IPR004843">
    <property type="entry name" value="Calcineurin-like_PHP"/>
</dbReference>
<dbReference type="AlphaFoldDB" id="E3GX75"/>
<dbReference type="GO" id="GO:0016787">
    <property type="term" value="F:hydrolase activity"/>
    <property type="evidence" value="ECO:0007669"/>
    <property type="project" value="InterPro"/>
</dbReference>
<gene>
    <name evidence="2" type="ordered locus">Mfer_1284</name>
</gene>
<evidence type="ECO:0000313" key="2">
    <source>
        <dbReference type="EMBL" id="ADP78070.1"/>
    </source>
</evidence>
<organism evidence="2 3">
    <name type="scientific">Methanothermus fervidus (strain ATCC 43054 / DSM 2088 / JCM 10308 / V24 S)</name>
    <dbReference type="NCBI Taxonomy" id="523846"/>
    <lineage>
        <taxon>Archaea</taxon>
        <taxon>Methanobacteriati</taxon>
        <taxon>Methanobacteriota</taxon>
        <taxon>Methanomada group</taxon>
        <taxon>Methanobacteria</taxon>
        <taxon>Methanobacteriales</taxon>
        <taxon>Methanothermaceae</taxon>
        <taxon>Methanothermus</taxon>
    </lineage>
</organism>
<evidence type="ECO:0000313" key="3">
    <source>
        <dbReference type="Proteomes" id="UP000002315"/>
    </source>
</evidence>
<dbReference type="InterPro" id="IPR029052">
    <property type="entry name" value="Metallo-depent_PP-like"/>
</dbReference>
<dbReference type="HOGENOM" id="CLU_1064007_0_0_2"/>
<evidence type="ECO:0000259" key="1">
    <source>
        <dbReference type="SMART" id="SM00156"/>
    </source>
</evidence>
<protein>
    <submittedName>
        <fullName evidence="2">Metallophosphoesterase</fullName>
    </submittedName>
</protein>
<dbReference type="InterPro" id="IPR006186">
    <property type="entry name" value="Ser/Thr-sp_prot-phosphatase"/>
</dbReference>